<comment type="caution">
    <text evidence="2">The sequence shown here is derived from an EMBL/GenBank/DDBJ whole genome shotgun (WGS) entry which is preliminary data.</text>
</comment>
<keyword evidence="3" id="KW-1185">Reference proteome</keyword>
<evidence type="ECO:0000313" key="3">
    <source>
        <dbReference type="Proteomes" id="UP001172083"/>
    </source>
</evidence>
<protein>
    <submittedName>
        <fullName evidence="2">Helix-turn-helix transcriptional regulator</fullName>
    </submittedName>
</protein>
<dbReference type="PROSITE" id="PS50943">
    <property type="entry name" value="HTH_CROC1"/>
    <property type="match status" value="1"/>
</dbReference>
<dbReference type="EMBL" id="JAUJEB010000006">
    <property type="protein sequence ID" value="MDN5215269.1"/>
    <property type="molecule type" value="Genomic_DNA"/>
</dbReference>
<accession>A0ABT8LBV8</accession>
<evidence type="ECO:0000313" key="2">
    <source>
        <dbReference type="EMBL" id="MDN5215269.1"/>
    </source>
</evidence>
<dbReference type="InterPro" id="IPR001387">
    <property type="entry name" value="Cro/C1-type_HTH"/>
</dbReference>
<proteinExistence type="predicted"/>
<dbReference type="Proteomes" id="UP001172083">
    <property type="component" value="Unassembled WGS sequence"/>
</dbReference>
<dbReference type="RefSeq" id="WP_346760607.1">
    <property type="nucleotide sequence ID" value="NZ_JAUJEB010000006.1"/>
</dbReference>
<evidence type="ECO:0000259" key="1">
    <source>
        <dbReference type="PROSITE" id="PS50943"/>
    </source>
</evidence>
<feature type="domain" description="HTH cro/C1-type" evidence="1">
    <location>
        <begin position="8"/>
        <end position="62"/>
    </location>
</feature>
<gene>
    <name evidence="2" type="ORF">QQ020_24535</name>
</gene>
<sequence length="107" mass="12555">MSTFGEFLRKQRELKELTQDKFAKNLDLPYTDVSKIERGKKKFPFAKLKALAEFYELDFGKIKDLFVADILIEQAHKYECSDTVFAVAEEQARYLRSKSAKQSKMEF</sequence>
<organism evidence="2 3">
    <name type="scientific">Agaribacillus aureus</name>
    <dbReference type="NCBI Taxonomy" id="3051825"/>
    <lineage>
        <taxon>Bacteria</taxon>
        <taxon>Pseudomonadati</taxon>
        <taxon>Bacteroidota</taxon>
        <taxon>Cytophagia</taxon>
        <taxon>Cytophagales</taxon>
        <taxon>Splendidivirgaceae</taxon>
        <taxon>Agaribacillus</taxon>
    </lineage>
</organism>
<dbReference type="InterPro" id="IPR010982">
    <property type="entry name" value="Lambda_DNA-bd_dom_sf"/>
</dbReference>
<dbReference type="CDD" id="cd00093">
    <property type="entry name" value="HTH_XRE"/>
    <property type="match status" value="1"/>
</dbReference>
<dbReference type="SMART" id="SM00530">
    <property type="entry name" value="HTH_XRE"/>
    <property type="match status" value="1"/>
</dbReference>
<dbReference type="SUPFAM" id="SSF47413">
    <property type="entry name" value="lambda repressor-like DNA-binding domains"/>
    <property type="match status" value="1"/>
</dbReference>
<dbReference type="Gene3D" id="1.10.260.40">
    <property type="entry name" value="lambda repressor-like DNA-binding domains"/>
    <property type="match status" value="1"/>
</dbReference>
<reference evidence="2" key="1">
    <citation type="submission" date="2023-06" db="EMBL/GenBank/DDBJ databases">
        <title>Genomic of Agaribacillus aureum.</title>
        <authorList>
            <person name="Wang G."/>
        </authorList>
    </citation>
    <scope>NUCLEOTIDE SEQUENCE</scope>
    <source>
        <strain evidence="2">BMA12</strain>
    </source>
</reference>
<name>A0ABT8LBV8_9BACT</name>
<dbReference type="Pfam" id="PF01381">
    <property type="entry name" value="HTH_3"/>
    <property type="match status" value="1"/>
</dbReference>